<evidence type="ECO:0000313" key="8">
    <source>
        <dbReference type="Proteomes" id="UP000826271"/>
    </source>
</evidence>
<organism evidence="7 8">
    <name type="scientific">Buddleja alternifolia</name>
    <dbReference type="NCBI Taxonomy" id="168488"/>
    <lineage>
        <taxon>Eukaryota</taxon>
        <taxon>Viridiplantae</taxon>
        <taxon>Streptophyta</taxon>
        <taxon>Embryophyta</taxon>
        <taxon>Tracheophyta</taxon>
        <taxon>Spermatophyta</taxon>
        <taxon>Magnoliopsida</taxon>
        <taxon>eudicotyledons</taxon>
        <taxon>Gunneridae</taxon>
        <taxon>Pentapetalae</taxon>
        <taxon>asterids</taxon>
        <taxon>lamiids</taxon>
        <taxon>Lamiales</taxon>
        <taxon>Scrophulariaceae</taxon>
        <taxon>Buddlejeae</taxon>
        <taxon>Buddleja</taxon>
    </lineage>
</organism>
<reference evidence="7" key="1">
    <citation type="submission" date="2019-10" db="EMBL/GenBank/DDBJ databases">
        <authorList>
            <person name="Zhang R."/>
            <person name="Pan Y."/>
            <person name="Wang J."/>
            <person name="Ma R."/>
            <person name="Yu S."/>
        </authorList>
    </citation>
    <scope>NUCLEOTIDE SEQUENCE</scope>
    <source>
        <strain evidence="7">LA-IB0</strain>
        <tissue evidence="7">Leaf</tissue>
    </source>
</reference>
<comment type="caution">
    <text evidence="7">The sequence shown here is derived from an EMBL/GenBank/DDBJ whole genome shotgun (WGS) entry which is preliminary data.</text>
</comment>
<dbReference type="CDD" id="cd18791">
    <property type="entry name" value="SF2_C_RHA"/>
    <property type="match status" value="1"/>
</dbReference>
<dbReference type="Proteomes" id="UP000826271">
    <property type="component" value="Unassembled WGS sequence"/>
</dbReference>
<proteinExistence type="predicted"/>
<evidence type="ECO:0000313" key="7">
    <source>
        <dbReference type="EMBL" id="KAG8365894.1"/>
    </source>
</evidence>
<dbReference type="GO" id="GO:0003723">
    <property type="term" value="F:RNA binding"/>
    <property type="evidence" value="ECO:0007669"/>
    <property type="project" value="TreeGrafter"/>
</dbReference>
<dbReference type="InterPro" id="IPR027417">
    <property type="entry name" value="P-loop_NTPase"/>
</dbReference>
<comment type="catalytic activity">
    <reaction evidence="6">
        <text>ATP + H2O = ADP + phosphate + H(+)</text>
        <dbReference type="Rhea" id="RHEA:13065"/>
        <dbReference type="ChEBI" id="CHEBI:15377"/>
        <dbReference type="ChEBI" id="CHEBI:15378"/>
        <dbReference type="ChEBI" id="CHEBI:30616"/>
        <dbReference type="ChEBI" id="CHEBI:43474"/>
        <dbReference type="ChEBI" id="CHEBI:456216"/>
        <dbReference type="EC" id="3.6.4.13"/>
    </reaction>
</comment>
<dbReference type="GO" id="GO:0016787">
    <property type="term" value="F:hydrolase activity"/>
    <property type="evidence" value="ECO:0007669"/>
    <property type="project" value="UniProtKB-KW"/>
</dbReference>
<dbReference type="Gene3D" id="1.10.10.2130">
    <property type="entry name" value="DEAH helicase family, winged-helix domain"/>
    <property type="match status" value="1"/>
</dbReference>
<keyword evidence="4" id="KW-0347">Helicase</keyword>
<name>A0AAV6W5P3_9LAMI</name>
<dbReference type="EC" id="3.6.4.13" evidence="1"/>
<keyword evidence="8" id="KW-1185">Reference proteome</keyword>
<evidence type="ECO:0000256" key="4">
    <source>
        <dbReference type="ARBA" id="ARBA00022806"/>
    </source>
</evidence>
<evidence type="ECO:0000256" key="3">
    <source>
        <dbReference type="ARBA" id="ARBA00022801"/>
    </source>
</evidence>
<dbReference type="PANTHER" id="PTHR18934:SF91">
    <property type="entry name" value="PRE-MRNA-SPLICING FACTOR ATP-DEPENDENT RNA HELICASE PRP16"/>
    <property type="match status" value="1"/>
</dbReference>
<evidence type="ECO:0000256" key="6">
    <source>
        <dbReference type="ARBA" id="ARBA00047984"/>
    </source>
</evidence>
<evidence type="ECO:0000256" key="5">
    <source>
        <dbReference type="ARBA" id="ARBA00022840"/>
    </source>
</evidence>
<evidence type="ECO:0000256" key="1">
    <source>
        <dbReference type="ARBA" id="ARBA00012552"/>
    </source>
</evidence>
<keyword evidence="3" id="KW-0378">Hydrolase</keyword>
<accession>A0AAV6W5P3</accession>
<dbReference type="InterPro" id="IPR042035">
    <property type="entry name" value="DEAH_win-hel_dom"/>
</dbReference>
<gene>
    <name evidence="7" type="ORF">BUALT_Bualt17G0019500</name>
</gene>
<keyword evidence="5" id="KW-0067">ATP-binding</keyword>
<dbReference type="Gene3D" id="3.40.50.300">
    <property type="entry name" value="P-loop containing nucleotide triphosphate hydrolases"/>
    <property type="match status" value="1"/>
</dbReference>
<dbReference type="EMBL" id="WHWC01000017">
    <property type="protein sequence ID" value="KAG8365894.1"/>
    <property type="molecule type" value="Genomic_DNA"/>
</dbReference>
<dbReference type="AlphaFoldDB" id="A0AAV6W5P3"/>
<dbReference type="SUPFAM" id="SSF52540">
    <property type="entry name" value="P-loop containing nucleoside triphosphate hydrolases"/>
    <property type="match status" value="1"/>
</dbReference>
<sequence length="183" mass="20532">MSGQEEIEATCYALLEKMDRLISTKKGSPKLLILPMYSHLSFDLHTLIYQKTVNGAQKCIVIANIAKKSLTMDGILYVIDPGYSKMKVYYSHTGVDALQVFPISRAAADQCMGCAGITEPGNFYRLYTESVYLDEMLPSPVRDIQRTNLGNVVLLFKSQKIVNLLDLDFMDSPPKEIVIESMH</sequence>
<dbReference type="GO" id="GO:0005524">
    <property type="term" value="F:ATP binding"/>
    <property type="evidence" value="ECO:0007669"/>
    <property type="project" value="UniProtKB-KW"/>
</dbReference>
<dbReference type="PANTHER" id="PTHR18934">
    <property type="entry name" value="ATP-DEPENDENT RNA HELICASE"/>
    <property type="match status" value="1"/>
</dbReference>
<dbReference type="GO" id="GO:0003724">
    <property type="term" value="F:RNA helicase activity"/>
    <property type="evidence" value="ECO:0007669"/>
    <property type="project" value="UniProtKB-EC"/>
</dbReference>
<evidence type="ECO:0000256" key="2">
    <source>
        <dbReference type="ARBA" id="ARBA00022741"/>
    </source>
</evidence>
<protein>
    <recommendedName>
        <fullName evidence="1">RNA helicase</fullName>
        <ecNumber evidence="1">3.6.4.13</ecNumber>
    </recommendedName>
</protein>
<keyword evidence="2" id="KW-0547">Nucleotide-binding</keyword>